<keyword evidence="1" id="KW-0812">Transmembrane</keyword>
<feature type="transmembrane region" description="Helical" evidence="1">
    <location>
        <begin position="47"/>
        <end position="74"/>
    </location>
</feature>
<keyword evidence="3" id="KW-1185">Reference proteome</keyword>
<sequence length="353" mass="40285">MLRYLKIAKWRANKQFKQQQKSWQPHQVKLLSHIKSIWFNLNTAQKLYLLAFITLAIFKLTWLCATITIIALIIEFWPKFNQLWNSLAGKALILVFYASIANFVLASASGIVNEVTQVSANHFNYTHNFATLLYLPPWTLGITLATLLGLQLILPFYIIVLLLIKPFGSDRIKFISQSYSPLLTALTRFFLATVVFVSLIAFIDEKPPEKVLNDIVNSFENSQSLANKSPAEQEQAIEKLSEQIEKKLPSSDNDGAQTKTFGIRLEGEDKNTQTVRQFLDTKGYFERSKRLIAMFAYSYEADSYSRCKKSTESKSIELNDYEIIEITPDQSMPYGYQFIVRACESAGISATKH</sequence>
<dbReference type="EMBL" id="BSNE01000001">
    <property type="protein sequence ID" value="GLQ01276.1"/>
    <property type="molecule type" value="Genomic_DNA"/>
</dbReference>
<comment type="caution">
    <text evidence="2">The sequence shown here is derived from an EMBL/GenBank/DDBJ whole genome shotgun (WGS) entry which is preliminary data.</text>
</comment>
<dbReference type="Proteomes" id="UP001161408">
    <property type="component" value="Unassembled WGS sequence"/>
</dbReference>
<dbReference type="AlphaFoldDB" id="A0AA37S026"/>
<feature type="transmembrane region" description="Helical" evidence="1">
    <location>
        <begin position="94"/>
        <end position="112"/>
    </location>
</feature>
<reference evidence="2" key="2">
    <citation type="submission" date="2023-01" db="EMBL/GenBank/DDBJ databases">
        <title>Draft genome sequence of Pseudoalteromonas tetraodonis strain NBRC 103034.</title>
        <authorList>
            <person name="Sun Q."/>
            <person name="Mori K."/>
        </authorList>
    </citation>
    <scope>NUCLEOTIDE SEQUENCE</scope>
    <source>
        <strain evidence="2">NBRC 103034</strain>
    </source>
</reference>
<keyword evidence="1" id="KW-0472">Membrane</keyword>
<accession>A0AA37S026</accession>
<proteinExistence type="predicted"/>
<feature type="transmembrane region" description="Helical" evidence="1">
    <location>
        <begin position="185"/>
        <end position="203"/>
    </location>
</feature>
<evidence type="ECO:0000256" key="1">
    <source>
        <dbReference type="SAM" id="Phobius"/>
    </source>
</evidence>
<reference evidence="2" key="1">
    <citation type="journal article" date="2014" name="Int. J. Syst. Evol. Microbiol.">
        <title>Complete genome sequence of Corynebacterium casei LMG S-19264T (=DSM 44701T), isolated from a smear-ripened cheese.</title>
        <authorList>
            <consortium name="US DOE Joint Genome Institute (JGI-PGF)"/>
            <person name="Walter F."/>
            <person name="Albersmeier A."/>
            <person name="Kalinowski J."/>
            <person name="Ruckert C."/>
        </authorList>
    </citation>
    <scope>NUCLEOTIDE SEQUENCE</scope>
    <source>
        <strain evidence="2">NBRC 103034</strain>
    </source>
</reference>
<evidence type="ECO:0000313" key="3">
    <source>
        <dbReference type="Proteomes" id="UP001161408"/>
    </source>
</evidence>
<organism evidence="2 3">
    <name type="scientific">Pseudoalteromonas tetraodonis GFC</name>
    <dbReference type="NCBI Taxonomy" id="1315271"/>
    <lineage>
        <taxon>Bacteria</taxon>
        <taxon>Pseudomonadati</taxon>
        <taxon>Pseudomonadota</taxon>
        <taxon>Gammaproteobacteria</taxon>
        <taxon>Alteromonadales</taxon>
        <taxon>Pseudoalteromonadaceae</taxon>
        <taxon>Pseudoalteromonas</taxon>
    </lineage>
</organism>
<feature type="transmembrane region" description="Helical" evidence="1">
    <location>
        <begin position="138"/>
        <end position="164"/>
    </location>
</feature>
<protein>
    <submittedName>
        <fullName evidence="2">Uncharacterized protein</fullName>
    </submittedName>
</protein>
<evidence type="ECO:0000313" key="2">
    <source>
        <dbReference type="EMBL" id="GLQ01276.1"/>
    </source>
</evidence>
<keyword evidence="1" id="KW-1133">Transmembrane helix</keyword>
<dbReference type="RefSeq" id="WP_096038102.1">
    <property type="nucleotide sequence ID" value="NZ_BJXY01000028.1"/>
</dbReference>
<name>A0AA37S026_9GAMM</name>
<gene>
    <name evidence="2" type="ORF">GCM10007914_01570</name>
</gene>